<proteinExistence type="inferred from homology"/>
<protein>
    <submittedName>
        <fullName evidence="9">Protein lplB</fullName>
    </submittedName>
</protein>
<dbReference type="InterPro" id="IPR050809">
    <property type="entry name" value="UgpAE/MalFG_permease"/>
</dbReference>
<reference evidence="9 10" key="1">
    <citation type="submission" date="2016-03" db="EMBL/GenBank/DDBJ databases">
        <title>Draft genome sequence of Paenibacillus glacialis DSM 22343.</title>
        <authorList>
            <person name="Shin S.-K."/>
            <person name="Yi H."/>
        </authorList>
    </citation>
    <scope>NUCLEOTIDE SEQUENCE [LARGE SCALE GENOMIC DNA]</scope>
    <source>
        <strain evidence="9 10">DSM 22343</strain>
    </source>
</reference>
<feature type="domain" description="ABC transmembrane type-1" evidence="8">
    <location>
        <begin position="69"/>
        <end position="283"/>
    </location>
</feature>
<dbReference type="Pfam" id="PF00528">
    <property type="entry name" value="BPD_transp_1"/>
    <property type="match status" value="1"/>
</dbReference>
<accession>A0A168C172</accession>
<comment type="subcellular location">
    <subcellularLocation>
        <location evidence="1 7">Cell membrane</location>
        <topology evidence="1 7">Multi-pass membrane protein</topology>
    </subcellularLocation>
</comment>
<dbReference type="EMBL" id="LVJH01000074">
    <property type="protein sequence ID" value="OAB32956.1"/>
    <property type="molecule type" value="Genomic_DNA"/>
</dbReference>
<evidence type="ECO:0000256" key="1">
    <source>
        <dbReference type="ARBA" id="ARBA00004651"/>
    </source>
</evidence>
<dbReference type="CDD" id="cd06261">
    <property type="entry name" value="TM_PBP2"/>
    <property type="match status" value="1"/>
</dbReference>
<keyword evidence="2 7" id="KW-0813">Transport</keyword>
<dbReference type="Gene3D" id="1.10.3720.10">
    <property type="entry name" value="MetI-like"/>
    <property type="match status" value="1"/>
</dbReference>
<feature type="transmembrane region" description="Helical" evidence="7">
    <location>
        <begin position="73"/>
        <end position="97"/>
    </location>
</feature>
<evidence type="ECO:0000256" key="6">
    <source>
        <dbReference type="ARBA" id="ARBA00023136"/>
    </source>
</evidence>
<evidence type="ECO:0000313" key="9">
    <source>
        <dbReference type="EMBL" id="OAB32956.1"/>
    </source>
</evidence>
<dbReference type="AlphaFoldDB" id="A0A168C172"/>
<dbReference type="GO" id="GO:0005886">
    <property type="term" value="C:plasma membrane"/>
    <property type="evidence" value="ECO:0007669"/>
    <property type="project" value="UniProtKB-SubCell"/>
</dbReference>
<dbReference type="RefSeq" id="WP_068538116.1">
    <property type="nucleotide sequence ID" value="NZ_LVJH01000074.1"/>
</dbReference>
<organism evidence="9 10">
    <name type="scientific">Paenibacillus glacialis</name>
    <dbReference type="NCBI Taxonomy" id="494026"/>
    <lineage>
        <taxon>Bacteria</taxon>
        <taxon>Bacillati</taxon>
        <taxon>Bacillota</taxon>
        <taxon>Bacilli</taxon>
        <taxon>Bacillales</taxon>
        <taxon>Paenibacillaceae</taxon>
        <taxon>Paenibacillus</taxon>
    </lineage>
</organism>
<dbReference type="SUPFAM" id="SSF161098">
    <property type="entry name" value="MetI-like"/>
    <property type="match status" value="1"/>
</dbReference>
<evidence type="ECO:0000256" key="3">
    <source>
        <dbReference type="ARBA" id="ARBA00022475"/>
    </source>
</evidence>
<keyword evidence="6 7" id="KW-0472">Membrane</keyword>
<comment type="similarity">
    <text evidence="7">Belongs to the binding-protein-dependent transport system permease family.</text>
</comment>
<gene>
    <name evidence="9" type="ORF">PGLA_26105</name>
</gene>
<keyword evidence="3" id="KW-1003">Cell membrane</keyword>
<keyword evidence="5 7" id="KW-1133">Transmembrane helix</keyword>
<sequence>MKNKKDQTAFHLMLAPGMIFLIIFSFIPMFGIVMAFQNYIPAKGISGSSWVGLDNFKFMLQIPDSKQIFSNTIVIAVWKIIVGTIVSISFALLLNEIRVRSAKKFMQTVVYLPNFLSWAILATVVMNIFSYEGPVNAVLGWFGIDPVLFMASNDWFRSMLVFTDVWKGFGYGSIIYLASLTSIDPGQYEAASIDGANRFKQLWYITLPGLMPTILLVTTLNLPNVLNAGFDQIFNLYNPLVYETADIIDTYVYRVGLVERQYSLGTAVGLLRSIVGIILILSANKLAKKLTDYRIF</sequence>
<dbReference type="PANTHER" id="PTHR43227">
    <property type="entry name" value="BLL4140 PROTEIN"/>
    <property type="match status" value="1"/>
</dbReference>
<comment type="caution">
    <text evidence="9">The sequence shown here is derived from an EMBL/GenBank/DDBJ whole genome shotgun (WGS) entry which is preliminary data.</text>
</comment>
<keyword evidence="4 7" id="KW-0812">Transmembrane</keyword>
<dbReference type="InterPro" id="IPR000515">
    <property type="entry name" value="MetI-like"/>
</dbReference>
<dbReference type="PROSITE" id="PS50928">
    <property type="entry name" value="ABC_TM1"/>
    <property type="match status" value="1"/>
</dbReference>
<feature type="transmembrane region" description="Helical" evidence="7">
    <location>
        <begin position="262"/>
        <end position="281"/>
    </location>
</feature>
<evidence type="ECO:0000256" key="5">
    <source>
        <dbReference type="ARBA" id="ARBA00022989"/>
    </source>
</evidence>
<dbReference type="InterPro" id="IPR035906">
    <property type="entry name" value="MetI-like_sf"/>
</dbReference>
<evidence type="ECO:0000256" key="7">
    <source>
        <dbReference type="RuleBase" id="RU363032"/>
    </source>
</evidence>
<evidence type="ECO:0000313" key="10">
    <source>
        <dbReference type="Proteomes" id="UP000076967"/>
    </source>
</evidence>
<dbReference type="PANTHER" id="PTHR43227:SF11">
    <property type="entry name" value="BLL4140 PROTEIN"/>
    <property type="match status" value="1"/>
</dbReference>
<evidence type="ECO:0000256" key="4">
    <source>
        <dbReference type="ARBA" id="ARBA00022692"/>
    </source>
</evidence>
<dbReference type="STRING" id="494026.PGLA_26105"/>
<dbReference type="Proteomes" id="UP000076967">
    <property type="component" value="Unassembled WGS sequence"/>
</dbReference>
<evidence type="ECO:0000256" key="2">
    <source>
        <dbReference type="ARBA" id="ARBA00022448"/>
    </source>
</evidence>
<feature type="transmembrane region" description="Helical" evidence="7">
    <location>
        <begin position="202"/>
        <end position="222"/>
    </location>
</feature>
<feature type="transmembrane region" description="Helical" evidence="7">
    <location>
        <begin position="12"/>
        <end position="36"/>
    </location>
</feature>
<keyword evidence="10" id="KW-1185">Reference proteome</keyword>
<dbReference type="OrthoDB" id="9785836at2"/>
<name>A0A168C172_9BACL</name>
<feature type="transmembrane region" description="Helical" evidence="7">
    <location>
        <begin position="109"/>
        <end position="129"/>
    </location>
</feature>
<evidence type="ECO:0000259" key="8">
    <source>
        <dbReference type="PROSITE" id="PS50928"/>
    </source>
</evidence>
<dbReference type="GO" id="GO:0055085">
    <property type="term" value="P:transmembrane transport"/>
    <property type="evidence" value="ECO:0007669"/>
    <property type="project" value="InterPro"/>
</dbReference>